<gene>
    <name evidence="3" type="ORF">OJ996_26140</name>
</gene>
<evidence type="ECO:0000259" key="2">
    <source>
        <dbReference type="Pfam" id="PF13778"/>
    </source>
</evidence>
<evidence type="ECO:0000313" key="3">
    <source>
        <dbReference type="EMBL" id="MCW1917096.1"/>
    </source>
</evidence>
<dbReference type="EMBL" id="JAPDDR010000027">
    <property type="protein sequence ID" value="MCW1917096.1"/>
    <property type="molecule type" value="Genomic_DNA"/>
</dbReference>
<accession>A0ABT3GB82</accession>
<sequence length="131" mass="14827">MKAVPILILGLTSTIFASSLEDFRWKKRILVVTQSDESIGKQLREGKAGLAERDVEIFVLQGEAGIGKVPDKELATQLRERFRPEKGKPEIILIGKDGKTVLRWEADKFTPSDLFAKVDAMPMRKDEMRKE</sequence>
<comment type="caution">
    <text evidence="3">The sequence shown here is derived from an EMBL/GenBank/DDBJ whole genome shotgun (WGS) entry which is preliminary data.</text>
</comment>
<evidence type="ECO:0000256" key="1">
    <source>
        <dbReference type="ARBA" id="ARBA00022729"/>
    </source>
</evidence>
<dbReference type="InterPro" id="IPR025232">
    <property type="entry name" value="DUF4174"/>
</dbReference>
<proteinExistence type="predicted"/>
<dbReference type="Pfam" id="PF13778">
    <property type="entry name" value="DUF4174"/>
    <property type="match status" value="1"/>
</dbReference>
<feature type="domain" description="DUF4174" evidence="2">
    <location>
        <begin position="20"/>
        <end position="127"/>
    </location>
</feature>
<dbReference type="Proteomes" id="UP001165653">
    <property type="component" value="Unassembled WGS sequence"/>
</dbReference>
<evidence type="ECO:0000313" key="4">
    <source>
        <dbReference type="Proteomes" id="UP001165653"/>
    </source>
</evidence>
<reference evidence="3" key="1">
    <citation type="submission" date="2022-10" db="EMBL/GenBank/DDBJ databases">
        <title>Luteolibacter sp. GHJ8, whole genome shotgun sequencing project.</title>
        <authorList>
            <person name="Zhao G."/>
            <person name="Shen L."/>
        </authorList>
    </citation>
    <scope>NUCLEOTIDE SEQUENCE</scope>
    <source>
        <strain evidence="3">GHJ8</strain>
    </source>
</reference>
<dbReference type="RefSeq" id="WP_264516715.1">
    <property type="nucleotide sequence ID" value="NZ_JAPDDR010000027.1"/>
</dbReference>
<organism evidence="3 4">
    <name type="scientific">Luteolibacter rhizosphaerae</name>
    <dbReference type="NCBI Taxonomy" id="2989719"/>
    <lineage>
        <taxon>Bacteria</taxon>
        <taxon>Pseudomonadati</taxon>
        <taxon>Verrucomicrobiota</taxon>
        <taxon>Verrucomicrobiia</taxon>
        <taxon>Verrucomicrobiales</taxon>
        <taxon>Verrucomicrobiaceae</taxon>
        <taxon>Luteolibacter</taxon>
    </lineage>
</organism>
<keyword evidence="4" id="KW-1185">Reference proteome</keyword>
<protein>
    <submittedName>
        <fullName evidence="3">DUF4174 domain-containing protein</fullName>
    </submittedName>
</protein>
<keyword evidence="1" id="KW-0732">Signal</keyword>
<name>A0ABT3GB82_9BACT</name>